<keyword evidence="2" id="KW-1133">Transmembrane helix</keyword>
<evidence type="ECO:0000313" key="4">
    <source>
        <dbReference type="EMBL" id="KKP93061.1"/>
    </source>
</evidence>
<dbReference type="NCBIfam" id="TIGR00350">
    <property type="entry name" value="lytR_cpsA_psr"/>
    <property type="match status" value="1"/>
</dbReference>
<proteinExistence type="inferred from homology"/>
<accession>A0A0G0DVW5</accession>
<keyword evidence="2" id="KW-0812">Transmembrane</keyword>
<comment type="similarity">
    <text evidence="1">Belongs to the LytR/CpsA/Psr (LCP) family.</text>
</comment>
<feature type="transmembrane region" description="Helical" evidence="2">
    <location>
        <begin position="33"/>
        <end position="54"/>
    </location>
</feature>
<comment type="caution">
    <text evidence="4">The sequence shown here is derived from an EMBL/GenBank/DDBJ whole genome shotgun (WGS) entry which is preliminary data.</text>
</comment>
<dbReference type="Proteomes" id="UP000034140">
    <property type="component" value="Unassembled WGS sequence"/>
</dbReference>
<protein>
    <submittedName>
        <fullName evidence="4">Transcriptional regulator LytR</fullName>
    </submittedName>
</protein>
<gene>
    <name evidence="4" type="ORF">UR96_C0001G0002</name>
</gene>
<keyword evidence="2" id="KW-0472">Membrane</keyword>
<dbReference type="InterPro" id="IPR050922">
    <property type="entry name" value="LytR/CpsA/Psr_CW_biosynth"/>
</dbReference>
<organism evidence="4 5">
    <name type="scientific">candidate division WS6 bacterium GW2011_GWC1_36_11</name>
    <dbReference type="NCBI Taxonomy" id="1619090"/>
    <lineage>
        <taxon>Bacteria</taxon>
        <taxon>Candidatus Dojkabacteria</taxon>
    </lineage>
</organism>
<dbReference type="InterPro" id="IPR004474">
    <property type="entry name" value="LytR_CpsA_psr"/>
</dbReference>
<dbReference type="Pfam" id="PF03816">
    <property type="entry name" value="LytR_cpsA_psr"/>
    <property type="match status" value="1"/>
</dbReference>
<dbReference type="AlphaFoldDB" id="A0A0G0DVW5"/>
<evidence type="ECO:0000256" key="2">
    <source>
        <dbReference type="SAM" id="Phobius"/>
    </source>
</evidence>
<evidence type="ECO:0000259" key="3">
    <source>
        <dbReference type="Pfam" id="PF03816"/>
    </source>
</evidence>
<name>A0A0G0DVW5_9BACT</name>
<feature type="domain" description="Cell envelope-related transcriptional attenuator" evidence="3">
    <location>
        <begin position="107"/>
        <end position="271"/>
    </location>
</feature>
<dbReference type="PANTHER" id="PTHR33392">
    <property type="entry name" value="POLYISOPRENYL-TEICHOIC ACID--PEPTIDOGLYCAN TEICHOIC ACID TRANSFERASE TAGU"/>
    <property type="match status" value="1"/>
</dbReference>
<dbReference type="Gene3D" id="3.40.630.190">
    <property type="entry name" value="LCP protein"/>
    <property type="match status" value="1"/>
</dbReference>
<dbReference type="EMBL" id="LBRE01000001">
    <property type="protein sequence ID" value="KKP93061.1"/>
    <property type="molecule type" value="Genomic_DNA"/>
</dbReference>
<sequence length="478" mass="53046">MTLDMKSTDEKKITAPSIPLELEKPQKKKMKKWVKFVIIGVIVLILGGIGFGVYKGLAIFQKIGLKFDTGALSLTNVEPELQKDSTGKYTNFLIIGIDTRGTTDGLNTDTLILASYNYDTHNVVMVSIPRDLSVEIGKDSKWYNKINAVYAFTKEESDDTKGLQELQRTVEELTGTEIQYYAMVNFDGFTQVVDAVGGVDINVENSFTDYTYPLGNGYQTVSFKAGIQHMNGDTALKYARSRHSSDNNEGSDFMRARRQQKVIVAVKDKILSTETLTSPKAITGLISSVADNIKVSQFTISDIEAGLNVAKDFNENNGKAYSFVLDPTAGNYQLVGNLSTYAKDGTLLAYVIGPKLGLGKYTDINEYVDLITANPSLYTEDARVYAYNTGLGYQEAYDEVQTLRTKYPYLNIVYRGTLYSNKEGSYIYSHTENEFTTTVTDFATALKIENKVKPEFITNNLNGEDVTILLGKAVQLTE</sequence>
<reference evidence="4 5" key="1">
    <citation type="journal article" date="2015" name="Nature">
        <title>rRNA introns, odd ribosomes, and small enigmatic genomes across a large radiation of phyla.</title>
        <authorList>
            <person name="Brown C.T."/>
            <person name="Hug L.A."/>
            <person name="Thomas B.C."/>
            <person name="Sharon I."/>
            <person name="Castelle C.J."/>
            <person name="Singh A."/>
            <person name="Wilkins M.J."/>
            <person name="Williams K.H."/>
            <person name="Banfield J.F."/>
        </authorList>
    </citation>
    <scope>NUCLEOTIDE SEQUENCE [LARGE SCALE GENOMIC DNA]</scope>
</reference>
<dbReference type="PANTHER" id="PTHR33392:SF6">
    <property type="entry name" value="POLYISOPRENYL-TEICHOIC ACID--PEPTIDOGLYCAN TEICHOIC ACID TRANSFERASE TAGU"/>
    <property type="match status" value="1"/>
</dbReference>
<evidence type="ECO:0000313" key="5">
    <source>
        <dbReference type="Proteomes" id="UP000034140"/>
    </source>
</evidence>
<evidence type="ECO:0000256" key="1">
    <source>
        <dbReference type="ARBA" id="ARBA00006068"/>
    </source>
</evidence>